<dbReference type="InterPro" id="IPR004437">
    <property type="entry name" value="ParB/RepB/Spo0J"/>
</dbReference>
<dbReference type="GO" id="GO:0007059">
    <property type="term" value="P:chromosome segregation"/>
    <property type="evidence" value="ECO:0007669"/>
    <property type="project" value="UniProtKB-KW"/>
</dbReference>
<dbReference type="Pfam" id="PF02195">
    <property type="entry name" value="ParB_N"/>
    <property type="match status" value="1"/>
</dbReference>
<keyword evidence="2" id="KW-0159">Chromosome partition</keyword>
<evidence type="ECO:0000256" key="1">
    <source>
        <dbReference type="ARBA" id="ARBA00006295"/>
    </source>
</evidence>
<dbReference type="AlphaFoldDB" id="A0A1X0ZNF9"/>
<dbReference type="RefSeq" id="WP_084859026.1">
    <property type="nucleotide sequence ID" value="NZ_NBWC01000044.1"/>
</dbReference>
<dbReference type="InterPro" id="IPR003115">
    <property type="entry name" value="ParB_N"/>
</dbReference>
<dbReference type="Gene3D" id="1.10.10.2830">
    <property type="match status" value="1"/>
</dbReference>
<feature type="domain" description="ParB-like N-terminal" evidence="3">
    <location>
        <begin position="22"/>
        <end position="114"/>
    </location>
</feature>
<dbReference type="InterPro" id="IPR036086">
    <property type="entry name" value="ParB/Sulfiredoxin_sf"/>
</dbReference>
<dbReference type="NCBIfam" id="TIGR00180">
    <property type="entry name" value="parB_part"/>
    <property type="match status" value="1"/>
</dbReference>
<evidence type="ECO:0000256" key="2">
    <source>
        <dbReference type="ARBA" id="ARBA00022829"/>
    </source>
</evidence>
<dbReference type="InterPro" id="IPR041468">
    <property type="entry name" value="HTH_ParB/Spo0J"/>
</dbReference>
<dbReference type="GO" id="GO:0003677">
    <property type="term" value="F:DNA binding"/>
    <property type="evidence" value="ECO:0007669"/>
    <property type="project" value="InterPro"/>
</dbReference>
<dbReference type="PANTHER" id="PTHR33375:SF1">
    <property type="entry name" value="CHROMOSOME-PARTITIONING PROTEIN PARB-RELATED"/>
    <property type="match status" value="1"/>
</dbReference>
<evidence type="ECO:0000313" key="5">
    <source>
        <dbReference type="Proteomes" id="UP000193675"/>
    </source>
</evidence>
<comment type="similarity">
    <text evidence="1">Belongs to the ParB family.</text>
</comment>
<sequence>MEHIDPKLLATLGIEKVATTLMDIGVDELFPGQWQKRKYFDEKSQGELDGSMRSAGTNVVPIIAVPRSTGHGYSIIAGERRWRSAQRIGLKQVKCEVGNYTYQQALFISAIENLQRFDLNPIEEATSYQELENEFGISHDLIARQIGKSRAHISNYLRLLKLDITVRDALIHKKLTFGQARPLCSLPLKSDQRAIAKRAIRLKWSVLQIQNAVYEITKKAPEPVKLSDEDADLRRLEREISEVTGISCIVRRTPKGNWELGFIAQGTEIFSGLLERLGIEIDADLEN</sequence>
<name>A0A1X0ZNF9_PSEPU</name>
<dbReference type="PANTHER" id="PTHR33375">
    <property type="entry name" value="CHROMOSOME-PARTITIONING PROTEIN PARB-RELATED"/>
    <property type="match status" value="1"/>
</dbReference>
<proteinExistence type="inferred from homology"/>
<dbReference type="EMBL" id="NBWC01000044">
    <property type="protein sequence ID" value="ORL59877.1"/>
    <property type="molecule type" value="Genomic_DNA"/>
</dbReference>
<dbReference type="InterPro" id="IPR050336">
    <property type="entry name" value="Chromosome_partition/occlusion"/>
</dbReference>
<dbReference type="SUPFAM" id="SSF110849">
    <property type="entry name" value="ParB/Sulfiredoxin"/>
    <property type="match status" value="1"/>
</dbReference>
<dbReference type="SMART" id="SM00470">
    <property type="entry name" value="ParB"/>
    <property type="match status" value="1"/>
</dbReference>
<dbReference type="Proteomes" id="UP000193675">
    <property type="component" value="Unassembled WGS sequence"/>
</dbReference>
<protein>
    <recommendedName>
        <fullName evidence="3">ParB-like N-terminal domain-containing protein</fullName>
    </recommendedName>
</protein>
<evidence type="ECO:0000259" key="3">
    <source>
        <dbReference type="SMART" id="SM00470"/>
    </source>
</evidence>
<accession>A0A1X0ZNF9</accession>
<dbReference type="FunFam" id="1.10.10.2830:FF:000001">
    <property type="entry name" value="Chromosome partitioning protein ParB"/>
    <property type="match status" value="1"/>
</dbReference>
<dbReference type="Pfam" id="PF17762">
    <property type="entry name" value="HTH_ParB"/>
    <property type="match status" value="1"/>
</dbReference>
<gene>
    <name evidence="4" type="ORF">B7H17_23775</name>
</gene>
<reference evidence="4 5" key="1">
    <citation type="submission" date="2017-04" db="EMBL/GenBank/DDBJ databases">
        <title>Presence of VIM-2 positive Pseudomonas species in chickens and their surrounding environment.</title>
        <authorList>
            <person name="Zhang R."/>
        </authorList>
    </citation>
    <scope>NUCLEOTIDE SEQUENCE [LARGE SCALE GENOMIC DNA]</scope>
    <source>
        <strain evidence="4 5">DZ-C18</strain>
    </source>
</reference>
<evidence type="ECO:0000313" key="4">
    <source>
        <dbReference type="EMBL" id="ORL59877.1"/>
    </source>
</evidence>
<dbReference type="OrthoDB" id="9802051at2"/>
<dbReference type="Gene3D" id="3.90.1530.30">
    <property type="match status" value="1"/>
</dbReference>
<organism evidence="4 5">
    <name type="scientific">Pseudomonas putida</name>
    <name type="common">Arthrobacter siderocapsulatus</name>
    <dbReference type="NCBI Taxonomy" id="303"/>
    <lineage>
        <taxon>Bacteria</taxon>
        <taxon>Pseudomonadati</taxon>
        <taxon>Pseudomonadota</taxon>
        <taxon>Gammaproteobacteria</taxon>
        <taxon>Pseudomonadales</taxon>
        <taxon>Pseudomonadaceae</taxon>
        <taxon>Pseudomonas</taxon>
    </lineage>
</organism>
<dbReference type="SUPFAM" id="SSF109709">
    <property type="entry name" value="KorB DNA-binding domain-like"/>
    <property type="match status" value="1"/>
</dbReference>
<comment type="caution">
    <text evidence="4">The sequence shown here is derived from an EMBL/GenBank/DDBJ whole genome shotgun (WGS) entry which is preliminary data.</text>
</comment>
<dbReference type="GO" id="GO:0005694">
    <property type="term" value="C:chromosome"/>
    <property type="evidence" value="ECO:0007669"/>
    <property type="project" value="TreeGrafter"/>
</dbReference>